<dbReference type="InterPro" id="IPR017853">
    <property type="entry name" value="GH"/>
</dbReference>
<reference evidence="10" key="2">
    <citation type="journal article" date="2021" name="PeerJ">
        <title>Extensive microbial diversity within the chicken gut microbiome revealed by metagenomics and culture.</title>
        <authorList>
            <person name="Gilroy R."/>
            <person name="Ravi A."/>
            <person name="Getino M."/>
            <person name="Pursley I."/>
            <person name="Horton D.L."/>
            <person name="Alikhan N.F."/>
            <person name="Baker D."/>
            <person name="Gharbi K."/>
            <person name="Hall N."/>
            <person name="Watson M."/>
            <person name="Adriaenssens E.M."/>
            <person name="Foster-Nyarko E."/>
            <person name="Jarju S."/>
            <person name="Secka A."/>
            <person name="Antonio M."/>
            <person name="Oren A."/>
            <person name="Chaudhuri R.R."/>
            <person name="La Ragione R."/>
            <person name="Hildebrand F."/>
            <person name="Pallen M.J."/>
        </authorList>
    </citation>
    <scope>NUCLEOTIDE SEQUENCE</scope>
    <source>
        <strain evidence="10">10532</strain>
    </source>
</reference>
<dbReference type="GO" id="GO:0030245">
    <property type="term" value="P:cellulose catabolic process"/>
    <property type="evidence" value="ECO:0007669"/>
    <property type="project" value="UniProtKB-KW"/>
</dbReference>
<dbReference type="InterPro" id="IPR050386">
    <property type="entry name" value="Glycosyl_hydrolase_5"/>
</dbReference>
<name>A0A9D9HQB9_9SPIR</name>
<feature type="signal peptide" evidence="8">
    <location>
        <begin position="1"/>
        <end position="25"/>
    </location>
</feature>
<feature type="domain" description="Glycoside hydrolase family 5" evidence="9">
    <location>
        <begin position="55"/>
        <end position="280"/>
    </location>
</feature>
<dbReference type="PANTHER" id="PTHR31297:SF41">
    <property type="entry name" value="ENDOGLUCANASE, PUTATIVE (AFU_ORTHOLOGUE AFUA_5G01830)-RELATED"/>
    <property type="match status" value="1"/>
</dbReference>
<proteinExistence type="inferred from homology"/>
<keyword evidence="6" id="KW-0624">Polysaccharide degradation</keyword>
<reference evidence="10" key="1">
    <citation type="submission" date="2020-10" db="EMBL/GenBank/DDBJ databases">
        <authorList>
            <person name="Gilroy R."/>
        </authorList>
    </citation>
    <scope>NUCLEOTIDE SEQUENCE</scope>
    <source>
        <strain evidence="10">10532</strain>
    </source>
</reference>
<dbReference type="GO" id="GO:0009986">
    <property type="term" value="C:cell surface"/>
    <property type="evidence" value="ECO:0007669"/>
    <property type="project" value="TreeGrafter"/>
</dbReference>
<dbReference type="Pfam" id="PF00150">
    <property type="entry name" value="Cellulase"/>
    <property type="match status" value="1"/>
</dbReference>
<sequence>MKNRILFHFLLLTFFIFSCTNYPKAVEDKNSSGNFFYTSGTNIYTPEGNTFPIKGIAFGNRVWDNPSLPPKEHHTADSYKKMKALGFNTVRFYINYGLFESDAEPYKYRETGFDWLRQNIKWAKENGMYLIVNMHYPQGGYQSNGEGLELFEKKSNQKRLAALWNAIAKEFAEESTILGWGIVNEPVPLYDGKSAESSLKTWEELANNLVDAIRKADKNHIIFVEKANGIKDLEGNWYGTDLEHYYPEIKDGNFAYEAHFYEPLWYTHQGTDWTENKYSDAIYPDENTGKMAGNVTWYSYQKDIQPINYSTETWIDFETAPIKITGPEISSVAAVVQAENLMDTGKVFVDNIVIEEYDRDNTFVRIIFQRDFEEETGFWLWTENQSKGQALILSDPDGKSGQCVLITGTQGDANITMEFVPAKQNYSYRLKLRLKTQGIPEEACVRGRLDFGTGGVPLDFNRDYLKEKVLSHKMITDKKNKPLYIGEFGAYYVVFEENQEGINRGGAEYIKDILNIFTEENIGFTFHAYHEEAFGLYQSSPWVYPDDKDLNQELYRIFLSELKK</sequence>
<evidence type="ECO:0000256" key="4">
    <source>
        <dbReference type="ARBA" id="ARBA00023277"/>
    </source>
</evidence>
<dbReference type="Gene3D" id="3.20.20.80">
    <property type="entry name" value="Glycosidases"/>
    <property type="match status" value="2"/>
</dbReference>
<keyword evidence="3" id="KW-0136">Cellulose degradation</keyword>
<evidence type="ECO:0000256" key="5">
    <source>
        <dbReference type="ARBA" id="ARBA00023295"/>
    </source>
</evidence>
<dbReference type="PROSITE" id="PS00659">
    <property type="entry name" value="GLYCOSYL_HYDROL_F5"/>
    <property type="match status" value="1"/>
</dbReference>
<gene>
    <name evidence="10" type="ORF">IAA81_07260</name>
</gene>
<dbReference type="InterPro" id="IPR018087">
    <property type="entry name" value="Glyco_hydro_5_CS"/>
</dbReference>
<keyword evidence="4" id="KW-0119">Carbohydrate metabolism</keyword>
<dbReference type="PANTHER" id="PTHR31297">
    <property type="entry name" value="GLUCAN ENDO-1,6-BETA-GLUCOSIDASE B"/>
    <property type="match status" value="1"/>
</dbReference>
<evidence type="ECO:0000256" key="7">
    <source>
        <dbReference type="RuleBase" id="RU361153"/>
    </source>
</evidence>
<comment type="similarity">
    <text evidence="1 7">Belongs to the glycosyl hydrolase 5 (cellulase A) family.</text>
</comment>
<evidence type="ECO:0000313" key="10">
    <source>
        <dbReference type="EMBL" id="MBO8458010.1"/>
    </source>
</evidence>
<dbReference type="AlphaFoldDB" id="A0A9D9HQB9"/>
<dbReference type="PROSITE" id="PS51257">
    <property type="entry name" value="PROKAR_LIPOPROTEIN"/>
    <property type="match status" value="1"/>
</dbReference>
<keyword evidence="5 7" id="KW-0326">Glycosidase</keyword>
<dbReference type="Proteomes" id="UP000823638">
    <property type="component" value="Unassembled WGS sequence"/>
</dbReference>
<evidence type="ECO:0000313" key="11">
    <source>
        <dbReference type="Proteomes" id="UP000823638"/>
    </source>
</evidence>
<protein>
    <submittedName>
        <fullName evidence="10">Cellulase family glycosylhydrolase</fullName>
    </submittedName>
</protein>
<evidence type="ECO:0000259" key="9">
    <source>
        <dbReference type="Pfam" id="PF00150"/>
    </source>
</evidence>
<keyword evidence="2 7" id="KW-0378">Hydrolase</keyword>
<dbReference type="InterPro" id="IPR001547">
    <property type="entry name" value="Glyco_hydro_5"/>
</dbReference>
<comment type="caution">
    <text evidence="10">The sequence shown here is derived from an EMBL/GenBank/DDBJ whole genome shotgun (WGS) entry which is preliminary data.</text>
</comment>
<organism evidence="10 11">
    <name type="scientific">Candidatus Gallitreponema excrementavium</name>
    <dbReference type="NCBI Taxonomy" id="2840840"/>
    <lineage>
        <taxon>Bacteria</taxon>
        <taxon>Pseudomonadati</taxon>
        <taxon>Spirochaetota</taxon>
        <taxon>Spirochaetia</taxon>
        <taxon>Spirochaetales</taxon>
        <taxon>Candidatus Gallitreponema</taxon>
    </lineage>
</organism>
<dbReference type="GO" id="GO:0005576">
    <property type="term" value="C:extracellular region"/>
    <property type="evidence" value="ECO:0007669"/>
    <property type="project" value="TreeGrafter"/>
</dbReference>
<evidence type="ECO:0000256" key="3">
    <source>
        <dbReference type="ARBA" id="ARBA00023001"/>
    </source>
</evidence>
<accession>A0A9D9HQB9</accession>
<feature type="chain" id="PRO_5039043848" evidence="8">
    <location>
        <begin position="26"/>
        <end position="564"/>
    </location>
</feature>
<evidence type="ECO:0000256" key="2">
    <source>
        <dbReference type="ARBA" id="ARBA00022801"/>
    </source>
</evidence>
<evidence type="ECO:0000256" key="8">
    <source>
        <dbReference type="SAM" id="SignalP"/>
    </source>
</evidence>
<dbReference type="GO" id="GO:0008422">
    <property type="term" value="F:beta-glucosidase activity"/>
    <property type="evidence" value="ECO:0007669"/>
    <property type="project" value="TreeGrafter"/>
</dbReference>
<evidence type="ECO:0000256" key="6">
    <source>
        <dbReference type="ARBA" id="ARBA00023326"/>
    </source>
</evidence>
<dbReference type="SUPFAM" id="SSF51445">
    <property type="entry name" value="(Trans)glycosidases"/>
    <property type="match status" value="1"/>
</dbReference>
<evidence type="ECO:0000256" key="1">
    <source>
        <dbReference type="ARBA" id="ARBA00005641"/>
    </source>
</evidence>
<keyword evidence="8" id="KW-0732">Signal</keyword>
<dbReference type="EMBL" id="JADIMM010000083">
    <property type="protein sequence ID" value="MBO8458010.1"/>
    <property type="molecule type" value="Genomic_DNA"/>
</dbReference>